<feature type="region of interest" description="Disordered" evidence="1">
    <location>
        <begin position="168"/>
        <end position="198"/>
    </location>
</feature>
<dbReference type="GeneID" id="36101965"/>
<evidence type="ECO:0000256" key="1">
    <source>
        <dbReference type="SAM" id="MobiDB-lite"/>
    </source>
</evidence>
<dbReference type="AlphaFoldDB" id="A0A2L1CA84"/>
<reference evidence="3" key="1">
    <citation type="journal article" date="2018" name="Genome Announc.">
        <title>Complete Genome Sequence of the Methanococcus maripaludis Type Strain JJ (DSM 2067), a Model for Selenoprotein Synthesis in Archaea.</title>
        <authorList>
            <person name="Poehlein A."/>
            <person name="Heym D."/>
            <person name="Quitzke V."/>
            <person name="Fersch J."/>
            <person name="Daniel R."/>
            <person name="Rother M."/>
        </authorList>
    </citation>
    <scope>NUCLEOTIDE SEQUENCE [LARGE SCALE GENOMIC DNA]</scope>
    <source>
        <strain evidence="3">DSM 2067</strain>
    </source>
</reference>
<dbReference type="KEGG" id="mmad:MMJJ_08780"/>
<sequence>MARNRELGPYKVFTMKMEKSDEKCLLKIIEHSEEYKNYADFFRGQIRKVFENLTLFAENELLKFQLKQKDREIETLIKTKNLELEEKDRIIEELQTRLLERTIVPESSENCRKGHLKNFNRILELLFTDDWENTPERVKISLRPKITEKIFQLIELLNKALKKLENEEINPKGGQNRSQEENLEEAEISTSDIYCKSS</sequence>
<evidence type="ECO:0000313" key="3">
    <source>
        <dbReference type="Proteomes" id="UP000239462"/>
    </source>
</evidence>
<dbReference type="RefSeq" id="WP_244901568.1">
    <property type="nucleotide sequence ID" value="NZ_CP026606.1"/>
</dbReference>
<dbReference type="EMBL" id="CP026606">
    <property type="protein sequence ID" value="AVB76288.1"/>
    <property type="molecule type" value="Genomic_DNA"/>
</dbReference>
<feature type="compositionally biased region" description="Polar residues" evidence="1">
    <location>
        <begin position="188"/>
        <end position="198"/>
    </location>
</feature>
<organism evidence="2 3">
    <name type="scientific">Methanococcus maripaludis</name>
    <name type="common">Methanococcus deltae</name>
    <dbReference type="NCBI Taxonomy" id="39152"/>
    <lineage>
        <taxon>Archaea</taxon>
        <taxon>Methanobacteriati</taxon>
        <taxon>Methanobacteriota</taxon>
        <taxon>Methanomada group</taxon>
        <taxon>Methanococci</taxon>
        <taxon>Methanococcales</taxon>
        <taxon>Methanococcaceae</taxon>
        <taxon>Methanococcus</taxon>
    </lineage>
</organism>
<name>A0A2L1CA84_METMI</name>
<protein>
    <submittedName>
        <fullName evidence="2">Uncharacterized protein</fullName>
    </submittedName>
</protein>
<proteinExistence type="predicted"/>
<evidence type="ECO:0000313" key="2">
    <source>
        <dbReference type="EMBL" id="AVB76288.1"/>
    </source>
</evidence>
<accession>A0A2L1CA84</accession>
<gene>
    <name evidence="2" type="ORF">MMJJ_08780</name>
</gene>
<dbReference type="Proteomes" id="UP000239462">
    <property type="component" value="Chromosome"/>
</dbReference>